<dbReference type="EMBL" id="CP002293">
    <property type="protein sequence ID" value="ADP73502.1"/>
    <property type="molecule type" value="Genomic_DNA"/>
</dbReference>
<gene>
    <name evidence="1" type="ORF">GY4MC1_0680</name>
</gene>
<reference evidence="1" key="1">
    <citation type="submission" date="2010-10" db="EMBL/GenBank/DDBJ databases">
        <title>Complete sequence of chromosome of Geobacillus sp. Y4.1MC1.</title>
        <authorList>
            <consortium name="US DOE Joint Genome Institute"/>
            <person name="Lucas S."/>
            <person name="Copeland A."/>
            <person name="Lapidus A."/>
            <person name="Cheng J.-F."/>
            <person name="Bruce D."/>
            <person name="Goodwin L."/>
            <person name="Pitluck S."/>
            <person name="Chertkov O."/>
            <person name="Zhang X."/>
            <person name="Detter J.C."/>
            <person name="Han C."/>
            <person name="Tapia R."/>
            <person name="Land M."/>
            <person name="Hauser L."/>
            <person name="Jeffries C."/>
            <person name="Kyrpides N."/>
            <person name="Ivanova N."/>
            <person name="Ovchinnikova G."/>
            <person name="Brumm P."/>
            <person name="Mead D."/>
            <person name="Woyke T."/>
        </authorList>
    </citation>
    <scope>NUCLEOTIDE SEQUENCE [LARGE SCALE GENOMIC DNA]</scope>
    <source>
        <strain evidence="1">Y4.1MC1</strain>
    </source>
</reference>
<name>A0A7U4DJI7_GEOS0</name>
<proteinExistence type="predicted"/>
<evidence type="ECO:0000313" key="1">
    <source>
        <dbReference type="EMBL" id="ADP73502.1"/>
    </source>
</evidence>
<sequence>MTRRFDEEFKIHAVKLVVEDVFCKQKMQRIAVKNT</sequence>
<organism evidence="1">
    <name type="scientific">Geobacillus sp. (strain Y4.1MC1)</name>
    <dbReference type="NCBI Taxonomy" id="581103"/>
    <lineage>
        <taxon>Bacteria</taxon>
        <taxon>Bacillati</taxon>
        <taxon>Bacillota</taxon>
        <taxon>Bacilli</taxon>
        <taxon>Bacillales</taxon>
        <taxon>Anoxybacillaceae</taxon>
        <taxon>Geobacillus</taxon>
    </lineage>
</organism>
<dbReference type="AlphaFoldDB" id="A0A7U4DJI7"/>
<accession>A0A7U4DJI7</accession>
<protein>
    <recommendedName>
        <fullName evidence="2">Transposase</fullName>
    </recommendedName>
</protein>
<evidence type="ECO:0008006" key="2">
    <source>
        <dbReference type="Google" id="ProtNLM"/>
    </source>
</evidence>
<dbReference type="KEGG" id="gmc:GY4MC1_0680"/>